<protein>
    <submittedName>
        <fullName evidence="2">Unannotated protein</fullName>
    </submittedName>
</protein>
<evidence type="ECO:0000256" key="1">
    <source>
        <dbReference type="SAM" id="Phobius"/>
    </source>
</evidence>
<name>A0A6J6KVS7_9ZZZZ</name>
<accession>A0A6J6KVS7</accession>
<feature type="transmembrane region" description="Helical" evidence="1">
    <location>
        <begin position="7"/>
        <end position="32"/>
    </location>
</feature>
<evidence type="ECO:0000313" key="2">
    <source>
        <dbReference type="EMBL" id="CAB4652593.1"/>
    </source>
</evidence>
<proteinExistence type="predicted"/>
<keyword evidence="1" id="KW-0472">Membrane</keyword>
<keyword evidence="1" id="KW-0812">Transmembrane</keyword>
<reference evidence="2" key="1">
    <citation type="submission" date="2020-05" db="EMBL/GenBank/DDBJ databases">
        <authorList>
            <person name="Chiriac C."/>
            <person name="Salcher M."/>
            <person name="Ghai R."/>
            <person name="Kavagutti S V."/>
        </authorList>
    </citation>
    <scope>NUCLEOTIDE SEQUENCE</scope>
</reference>
<keyword evidence="1" id="KW-1133">Transmembrane helix</keyword>
<dbReference type="AlphaFoldDB" id="A0A6J6KVS7"/>
<gene>
    <name evidence="2" type="ORF">UFOPK2242_00495</name>
</gene>
<sequence length="56" mass="5803">MKGNFGAVLGLIVLLMLINIAGAMLCGIGLLFTYPMSSVAVAYAYRTLNGQPVAAI</sequence>
<organism evidence="2">
    <name type="scientific">freshwater metagenome</name>
    <dbReference type="NCBI Taxonomy" id="449393"/>
    <lineage>
        <taxon>unclassified sequences</taxon>
        <taxon>metagenomes</taxon>
        <taxon>ecological metagenomes</taxon>
    </lineage>
</organism>
<dbReference type="EMBL" id="CAEZWM010000043">
    <property type="protein sequence ID" value="CAB4652593.1"/>
    <property type="molecule type" value="Genomic_DNA"/>
</dbReference>